<evidence type="ECO:0000313" key="3">
    <source>
        <dbReference type="Proteomes" id="UP001163105"/>
    </source>
</evidence>
<dbReference type="PANTHER" id="PTHR12905:SF18">
    <property type="entry name" value="ESTER HYDROLASE, PUTATIVE (AFU_ORTHOLOGUE AFUA_4G03130)-RELATED"/>
    <property type="match status" value="1"/>
</dbReference>
<dbReference type="PANTHER" id="PTHR12905">
    <property type="entry name" value="METALLOPHOSPHOESTERASE"/>
    <property type="match status" value="1"/>
</dbReference>
<comment type="caution">
    <text evidence="2">The sequence shown here is derived from an EMBL/GenBank/DDBJ whole genome shotgun (WGS) entry which is preliminary data.</text>
</comment>
<accession>A0AB34FIC0</accession>
<dbReference type="EMBL" id="JAQHRD010000007">
    <property type="protein sequence ID" value="KAJ6439213.1"/>
    <property type="molecule type" value="Genomic_DNA"/>
</dbReference>
<gene>
    <name evidence="2" type="ORF">O9K51_08625</name>
</gene>
<dbReference type="AlphaFoldDB" id="A0AB34FIC0"/>
<dbReference type="GO" id="GO:0016787">
    <property type="term" value="F:hydrolase activity"/>
    <property type="evidence" value="ECO:0007669"/>
    <property type="project" value="InterPro"/>
</dbReference>
<dbReference type="InterPro" id="IPR029052">
    <property type="entry name" value="Metallo-depent_PP-like"/>
</dbReference>
<evidence type="ECO:0000259" key="1">
    <source>
        <dbReference type="Pfam" id="PF00149"/>
    </source>
</evidence>
<reference evidence="2" key="1">
    <citation type="submission" date="2023-01" db="EMBL/GenBank/DDBJ databases">
        <title>The growth and conidiation of Purpureocillium lavendulum are regulated by nitrogen source and histone H3K14 acetylation.</title>
        <authorList>
            <person name="Tang P."/>
            <person name="Han J."/>
            <person name="Zhang C."/>
            <person name="Tang P."/>
            <person name="Qi F."/>
            <person name="Zhang K."/>
            <person name="Liang L."/>
        </authorList>
    </citation>
    <scope>NUCLEOTIDE SEQUENCE</scope>
    <source>
        <strain evidence="2">YMF1.00683</strain>
    </source>
</reference>
<keyword evidence="3" id="KW-1185">Reference proteome</keyword>
<evidence type="ECO:0000313" key="2">
    <source>
        <dbReference type="EMBL" id="KAJ6439213.1"/>
    </source>
</evidence>
<feature type="domain" description="Calcineurin-like phosphoesterase" evidence="1">
    <location>
        <begin position="49"/>
        <end position="194"/>
    </location>
</feature>
<dbReference type="Proteomes" id="UP001163105">
    <property type="component" value="Unassembled WGS sequence"/>
</dbReference>
<protein>
    <submittedName>
        <fullName evidence="2">Calcineurin-like phosphoesterase</fullName>
    </submittedName>
</protein>
<proteinExistence type="predicted"/>
<organism evidence="2 3">
    <name type="scientific">Purpureocillium lavendulum</name>
    <dbReference type="NCBI Taxonomy" id="1247861"/>
    <lineage>
        <taxon>Eukaryota</taxon>
        <taxon>Fungi</taxon>
        <taxon>Dikarya</taxon>
        <taxon>Ascomycota</taxon>
        <taxon>Pezizomycotina</taxon>
        <taxon>Sordariomycetes</taxon>
        <taxon>Hypocreomycetidae</taxon>
        <taxon>Hypocreales</taxon>
        <taxon>Ophiocordycipitaceae</taxon>
        <taxon>Purpureocillium</taxon>
    </lineage>
</organism>
<dbReference type="InterPro" id="IPR051693">
    <property type="entry name" value="UPF0046_metallophosphoest"/>
</dbReference>
<sequence length="237" mass="26862">MDVGEQFQTTNDTRNLEHSMWRLLREAAIFVQQILFRLAKRRRQRPNIRVVCLSDTHLQTVVIPPGDVLIHAGDLSQSGHPDEIQQAISWLSSQPHKYKIAIAGNADLFLDKSVSRVPQGDHSRHGIDDGLDWGEIRYLNRSTTTIEFENHEGSRSLTIYGDPNVPRCGPDGQEGFQYDTDVDHWRDSIPSGTDRDAHRCFVRSNGDAHFYTYLGTYIPPPAANWYFGGAQLLAVSY</sequence>
<name>A0AB34FIC0_9HYPO</name>
<dbReference type="SUPFAM" id="SSF56300">
    <property type="entry name" value="Metallo-dependent phosphatases"/>
    <property type="match status" value="1"/>
</dbReference>
<dbReference type="InterPro" id="IPR004843">
    <property type="entry name" value="Calcineurin-like_PHP"/>
</dbReference>
<dbReference type="Pfam" id="PF00149">
    <property type="entry name" value="Metallophos"/>
    <property type="match status" value="1"/>
</dbReference>
<dbReference type="Gene3D" id="3.60.21.10">
    <property type="match status" value="1"/>
</dbReference>